<evidence type="ECO:0000256" key="4">
    <source>
        <dbReference type="ARBA" id="ARBA00023136"/>
    </source>
</evidence>
<organism evidence="6 7">
    <name type="scientific">Babesia bigemina</name>
    <dbReference type="NCBI Taxonomy" id="5866"/>
    <lineage>
        <taxon>Eukaryota</taxon>
        <taxon>Sar</taxon>
        <taxon>Alveolata</taxon>
        <taxon>Apicomplexa</taxon>
        <taxon>Aconoidasida</taxon>
        <taxon>Piroplasmida</taxon>
        <taxon>Babesiidae</taxon>
        <taxon>Babesia</taxon>
    </lineage>
</organism>
<feature type="transmembrane region" description="Helical" evidence="5">
    <location>
        <begin position="260"/>
        <end position="281"/>
    </location>
</feature>
<dbReference type="AlphaFoldDB" id="A0A061D6K6"/>
<protein>
    <submittedName>
        <fullName evidence="6">ZINC/IRON TRANSPORTER, putative</fullName>
    </submittedName>
</protein>
<dbReference type="Proteomes" id="UP000033188">
    <property type="component" value="Chromosome 3"/>
</dbReference>
<feature type="transmembrane region" description="Helical" evidence="5">
    <location>
        <begin position="191"/>
        <end position="216"/>
    </location>
</feature>
<feature type="transmembrane region" description="Helical" evidence="5">
    <location>
        <begin position="6"/>
        <end position="28"/>
    </location>
</feature>
<dbReference type="GO" id="GO:0005385">
    <property type="term" value="F:zinc ion transmembrane transporter activity"/>
    <property type="evidence" value="ECO:0007669"/>
    <property type="project" value="TreeGrafter"/>
</dbReference>
<dbReference type="InterPro" id="IPR003689">
    <property type="entry name" value="ZIP"/>
</dbReference>
<accession>A0A061D6K6</accession>
<dbReference type="OMA" id="QECGIIG"/>
<feature type="transmembrane region" description="Helical" evidence="5">
    <location>
        <begin position="49"/>
        <end position="69"/>
    </location>
</feature>
<name>A0A061D6K6_BABBI</name>
<dbReference type="EMBL" id="LK391709">
    <property type="protein sequence ID" value="CDR96296.1"/>
    <property type="molecule type" value="Genomic_DNA"/>
</dbReference>
<keyword evidence="2 5" id="KW-0812">Transmembrane</keyword>
<dbReference type="VEuPathDB" id="PiroplasmaDB:BBBOND_0302000"/>
<evidence type="ECO:0000313" key="6">
    <source>
        <dbReference type="EMBL" id="CDR96296.1"/>
    </source>
</evidence>
<dbReference type="GO" id="GO:0016020">
    <property type="term" value="C:membrane"/>
    <property type="evidence" value="ECO:0007669"/>
    <property type="project" value="UniProtKB-SubCell"/>
</dbReference>
<dbReference type="KEGG" id="bbig:BBBOND_0302000"/>
<dbReference type="RefSeq" id="XP_012768482.1">
    <property type="nucleotide sequence ID" value="XM_012913028.1"/>
</dbReference>
<dbReference type="PANTHER" id="PTHR11040:SF140">
    <property type="entry name" value="ZRT (ZRT), IRT- (IRT-) LIKE PROTEIN TRANSPORTER"/>
    <property type="match status" value="1"/>
</dbReference>
<comment type="subcellular location">
    <subcellularLocation>
        <location evidence="1">Membrane</location>
        <topology evidence="1">Multi-pass membrane protein</topology>
    </subcellularLocation>
</comment>
<dbReference type="PANTHER" id="PTHR11040">
    <property type="entry name" value="ZINC/IRON TRANSPORTER"/>
    <property type="match status" value="1"/>
</dbReference>
<reference evidence="7" key="1">
    <citation type="journal article" date="2014" name="Nucleic Acids Res.">
        <title>The evolutionary dynamics of variant antigen genes in Babesia reveal a history of genomic innovation underlying host-parasite interaction.</title>
        <authorList>
            <person name="Jackson A.P."/>
            <person name="Otto T.D."/>
            <person name="Darby A."/>
            <person name="Ramaprasad A."/>
            <person name="Xia D."/>
            <person name="Echaide I.E."/>
            <person name="Farber M."/>
            <person name="Gahlot S."/>
            <person name="Gamble J."/>
            <person name="Gupta D."/>
            <person name="Gupta Y."/>
            <person name="Jackson L."/>
            <person name="Malandrin L."/>
            <person name="Malas T.B."/>
            <person name="Moussa E."/>
            <person name="Nair M."/>
            <person name="Reid A.J."/>
            <person name="Sanders M."/>
            <person name="Sharma J."/>
            <person name="Tracey A."/>
            <person name="Quail M.A."/>
            <person name="Weir W."/>
            <person name="Wastling J.M."/>
            <person name="Hall N."/>
            <person name="Willadsen P."/>
            <person name="Lingelbach K."/>
            <person name="Shiels B."/>
            <person name="Tait A."/>
            <person name="Berriman M."/>
            <person name="Allred D.R."/>
            <person name="Pain A."/>
        </authorList>
    </citation>
    <scope>NUCLEOTIDE SEQUENCE [LARGE SCALE GENOMIC DNA]</scope>
    <source>
        <strain evidence="7">Bond</strain>
    </source>
</reference>
<sequence length="353" mass="38531">MNVGVAKFLSAVLIGFSGLLGCLIPYLVVYFSKGNTDLKERQDAIDSRLCLCNCLGAGIIMGMAFLHILPEAVAQCEEGSILWKLGHGQFNPGYFIALMAFCGMLFIERVLSSGRTPCSAAFNACQVPSGCCGFEEESASCCESASRSAACDMERAQMEHHDDYIEDDAPRTVASIGSRFRHRHNRLLSKIMRVLCPLCQCNGLCITLALFIHSLFEGIVVGLAESHWNLWLMTVGIILHKWAAGMALSSFVSSNSKLSAIVMQTIFCMSSPLGILIGGIASGRSEFRFAIVNHELFCHMHCRKTAFWKWLCVFAGMMFIFGTALLEVAFSGGCAHSHVHDGCTEHAGHAHCH</sequence>
<evidence type="ECO:0000256" key="3">
    <source>
        <dbReference type="ARBA" id="ARBA00022989"/>
    </source>
</evidence>
<feature type="transmembrane region" description="Helical" evidence="5">
    <location>
        <begin position="89"/>
        <end position="107"/>
    </location>
</feature>
<dbReference type="GeneID" id="24564837"/>
<evidence type="ECO:0000256" key="2">
    <source>
        <dbReference type="ARBA" id="ARBA00022692"/>
    </source>
</evidence>
<dbReference type="OrthoDB" id="448280at2759"/>
<keyword evidence="3 5" id="KW-1133">Transmembrane helix</keyword>
<evidence type="ECO:0000313" key="7">
    <source>
        <dbReference type="Proteomes" id="UP000033188"/>
    </source>
</evidence>
<proteinExistence type="predicted"/>
<keyword evidence="4 5" id="KW-0472">Membrane</keyword>
<dbReference type="STRING" id="5866.A0A061D6K6"/>
<dbReference type="Pfam" id="PF02535">
    <property type="entry name" value="Zip"/>
    <property type="match status" value="1"/>
</dbReference>
<evidence type="ECO:0000256" key="5">
    <source>
        <dbReference type="SAM" id="Phobius"/>
    </source>
</evidence>
<dbReference type="PROSITE" id="PS51257">
    <property type="entry name" value="PROKAR_LIPOPROTEIN"/>
    <property type="match status" value="1"/>
</dbReference>
<evidence type="ECO:0000256" key="1">
    <source>
        <dbReference type="ARBA" id="ARBA00004141"/>
    </source>
</evidence>
<keyword evidence="7" id="KW-1185">Reference proteome</keyword>
<gene>
    <name evidence="6" type="ORF">BBBOND_0302000</name>
</gene>
<feature type="transmembrane region" description="Helical" evidence="5">
    <location>
        <begin position="307"/>
        <end position="330"/>
    </location>
</feature>